<dbReference type="GO" id="GO:0046500">
    <property type="term" value="P:S-adenosylmethionine metabolic process"/>
    <property type="evidence" value="ECO:0007669"/>
    <property type="project" value="TreeGrafter"/>
</dbReference>
<evidence type="ECO:0000256" key="7">
    <source>
        <dbReference type="ARBA" id="ARBA00048261"/>
    </source>
</evidence>
<keyword evidence="4" id="KW-0808">Transferase</keyword>
<dbReference type="GO" id="GO:0006730">
    <property type="term" value="P:one-carbon metabolic process"/>
    <property type="evidence" value="ECO:0007669"/>
    <property type="project" value="TreeGrafter"/>
</dbReference>
<evidence type="ECO:0000313" key="9">
    <source>
        <dbReference type="Proteomes" id="UP001054945"/>
    </source>
</evidence>
<dbReference type="GO" id="GO:0032259">
    <property type="term" value="P:methylation"/>
    <property type="evidence" value="ECO:0007669"/>
    <property type="project" value="UniProtKB-KW"/>
</dbReference>
<dbReference type="InterPro" id="IPR029063">
    <property type="entry name" value="SAM-dependent_MTases_sf"/>
</dbReference>
<dbReference type="EC" id="2.1.1.20" evidence="1"/>
<dbReference type="GO" id="GO:1904047">
    <property type="term" value="F:S-adenosyl-L-methionine binding"/>
    <property type="evidence" value="ECO:0007669"/>
    <property type="project" value="TreeGrafter"/>
</dbReference>
<dbReference type="Gene3D" id="3.40.50.150">
    <property type="entry name" value="Vaccinia Virus protein VP39"/>
    <property type="match status" value="2"/>
</dbReference>
<dbReference type="PANTHER" id="PTHR16458">
    <property type="entry name" value="GLYCINE N-METHYLTRANSFERASE"/>
    <property type="match status" value="1"/>
</dbReference>
<evidence type="ECO:0000256" key="2">
    <source>
        <dbReference type="ARBA" id="ARBA00019972"/>
    </source>
</evidence>
<dbReference type="EMBL" id="BPLR01000413">
    <property type="protein sequence ID" value="GIY94664.1"/>
    <property type="molecule type" value="Genomic_DNA"/>
</dbReference>
<dbReference type="AlphaFoldDB" id="A0AAV4XKY3"/>
<dbReference type="GO" id="GO:0005542">
    <property type="term" value="F:folic acid binding"/>
    <property type="evidence" value="ECO:0007669"/>
    <property type="project" value="UniProtKB-KW"/>
</dbReference>
<gene>
    <name evidence="8" type="primary">Gnmt</name>
    <name evidence="8" type="ORF">CEXT_169641</name>
</gene>
<dbReference type="SUPFAM" id="SSF53335">
    <property type="entry name" value="S-adenosyl-L-methionine-dependent methyltransferases"/>
    <property type="match status" value="2"/>
</dbReference>
<dbReference type="Gene3D" id="3.30.46.10">
    <property type="entry name" value="Glycine N-methyltransferase, chain A, domain 1"/>
    <property type="match status" value="1"/>
</dbReference>
<dbReference type="GO" id="GO:0042802">
    <property type="term" value="F:identical protein binding"/>
    <property type="evidence" value="ECO:0007669"/>
    <property type="project" value="TreeGrafter"/>
</dbReference>
<dbReference type="GO" id="GO:0006111">
    <property type="term" value="P:regulation of gluconeogenesis"/>
    <property type="evidence" value="ECO:0007669"/>
    <property type="project" value="TreeGrafter"/>
</dbReference>
<organism evidence="8 9">
    <name type="scientific">Caerostris extrusa</name>
    <name type="common">Bark spider</name>
    <name type="synonym">Caerostris bankana</name>
    <dbReference type="NCBI Taxonomy" id="172846"/>
    <lineage>
        <taxon>Eukaryota</taxon>
        <taxon>Metazoa</taxon>
        <taxon>Ecdysozoa</taxon>
        <taxon>Arthropoda</taxon>
        <taxon>Chelicerata</taxon>
        <taxon>Arachnida</taxon>
        <taxon>Araneae</taxon>
        <taxon>Araneomorphae</taxon>
        <taxon>Entelegynae</taxon>
        <taxon>Araneoidea</taxon>
        <taxon>Araneidae</taxon>
        <taxon>Caerostris</taxon>
    </lineage>
</organism>
<name>A0AAV4XKY3_CAEEX</name>
<dbReference type="GO" id="GO:0005829">
    <property type="term" value="C:cytosol"/>
    <property type="evidence" value="ECO:0007669"/>
    <property type="project" value="TreeGrafter"/>
</dbReference>
<dbReference type="GO" id="GO:0016594">
    <property type="term" value="F:glycine binding"/>
    <property type="evidence" value="ECO:0007669"/>
    <property type="project" value="TreeGrafter"/>
</dbReference>
<accession>A0AAV4XKY3</accession>
<keyword evidence="3" id="KW-0489">Methyltransferase</keyword>
<comment type="catalytic activity">
    <reaction evidence="7">
        <text>glycine + S-adenosyl-L-methionine = sarcosine + S-adenosyl-L-homocysteine + H(+)</text>
        <dbReference type="Rhea" id="RHEA:19937"/>
        <dbReference type="ChEBI" id="CHEBI:15378"/>
        <dbReference type="ChEBI" id="CHEBI:57305"/>
        <dbReference type="ChEBI" id="CHEBI:57433"/>
        <dbReference type="ChEBI" id="CHEBI:57856"/>
        <dbReference type="ChEBI" id="CHEBI:59789"/>
        <dbReference type="EC" id="2.1.1.20"/>
    </reaction>
    <physiologicalReaction direction="left-to-right" evidence="7">
        <dbReference type="Rhea" id="RHEA:19938"/>
    </physiologicalReaction>
</comment>
<dbReference type="GO" id="GO:0017174">
    <property type="term" value="F:glycine N-methyltransferase activity"/>
    <property type="evidence" value="ECO:0007669"/>
    <property type="project" value="UniProtKB-EC"/>
</dbReference>
<keyword evidence="5" id="KW-0949">S-adenosyl-L-methionine</keyword>
<comment type="caution">
    <text evidence="8">The sequence shown here is derived from an EMBL/GenBank/DDBJ whole genome shotgun (WGS) entry which is preliminary data.</text>
</comment>
<evidence type="ECO:0000256" key="3">
    <source>
        <dbReference type="ARBA" id="ARBA00022603"/>
    </source>
</evidence>
<dbReference type="GO" id="GO:0051289">
    <property type="term" value="P:protein homotetramerization"/>
    <property type="evidence" value="ECO:0007669"/>
    <property type="project" value="TreeGrafter"/>
</dbReference>
<dbReference type="PANTHER" id="PTHR16458:SF2">
    <property type="entry name" value="GLYCINE N-METHYLTRANSFERASE"/>
    <property type="match status" value="1"/>
</dbReference>
<dbReference type="GO" id="GO:0046498">
    <property type="term" value="P:S-adenosylhomocysteine metabolic process"/>
    <property type="evidence" value="ECO:0007669"/>
    <property type="project" value="TreeGrafter"/>
</dbReference>
<sequence>MADITFRLRSLGVATEGLPDQYADGKAAKVWEIYIGEKNDRTKHYRDFLLKLLKDHSCHHILDVACGTGEKNDRTKHYRDFLLKFLKDHSCHHILDVACGTG</sequence>
<dbReference type="InterPro" id="IPR014369">
    <property type="entry name" value="Gly/Sar_N_MeTrfase"/>
</dbReference>
<evidence type="ECO:0000313" key="8">
    <source>
        <dbReference type="EMBL" id="GIY94664.1"/>
    </source>
</evidence>
<dbReference type="Proteomes" id="UP001054945">
    <property type="component" value="Unassembled WGS sequence"/>
</dbReference>
<keyword evidence="9" id="KW-1185">Reference proteome</keyword>
<evidence type="ECO:0000256" key="1">
    <source>
        <dbReference type="ARBA" id="ARBA00011999"/>
    </source>
</evidence>
<evidence type="ECO:0000256" key="4">
    <source>
        <dbReference type="ARBA" id="ARBA00022679"/>
    </source>
</evidence>
<evidence type="ECO:0000256" key="5">
    <source>
        <dbReference type="ARBA" id="ARBA00022691"/>
    </source>
</evidence>
<protein>
    <recommendedName>
        <fullName evidence="2">Glycine N-methyltransferase</fullName>
        <ecNumber evidence="1">2.1.1.20</ecNumber>
    </recommendedName>
</protein>
<reference evidence="8 9" key="1">
    <citation type="submission" date="2021-06" db="EMBL/GenBank/DDBJ databases">
        <title>Caerostris extrusa draft genome.</title>
        <authorList>
            <person name="Kono N."/>
            <person name="Arakawa K."/>
        </authorList>
    </citation>
    <scope>NUCLEOTIDE SEQUENCE [LARGE SCALE GENOMIC DNA]</scope>
</reference>
<evidence type="ECO:0000256" key="6">
    <source>
        <dbReference type="ARBA" id="ARBA00022954"/>
    </source>
</evidence>
<dbReference type="GO" id="GO:1901052">
    <property type="term" value="P:sarcosine metabolic process"/>
    <property type="evidence" value="ECO:0007669"/>
    <property type="project" value="TreeGrafter"/>
</dbReference>
<keyword evidence="6" id="KW-0290">Folate-binding</keyword>
<proteinExistence type="predicted"/>